<proteinExistence type="predicted"/>
<protein>
    <submittedName>
        <fullName evidence="1">Uncharacterized protein</fullName>
    </submittedName>
</protein>
<sequence>MEAPQDSMERFLFSCTGVAAGLDLLHPPVPTMQHLSHAQDKRAEVESSGGFSCNSVEAMDRRYSGRSCGEVRAGEMEVEVKK</sequence>
<dbReference type="Proteomes" id="UP001497522">
    <property type="component" value="Chromosome 10"/>
</dbReference>
<gene>
    <name evidence="1" type="ORF">CSSPJE1EN2_LOCUS2952</name>
</gene>
<reference evidence="1" key="1">
    <citation type="submission" date="2024-03" db="EMBL/GenBank/DDBJ databases">
        <authorList>
            <consortium name="ELIXIR-Norway"/>
            <consortium name="Elixir Norway"/>
        </authorList>
    </citation>
    <scope>NUCLEOTIDE SEQUENCE</scope>
</reference>
<name>A0ABP1ABP5_9BRYO</name>
<evidence type="ECO:0000313" key="2">
    <source>
        <dbReference type="Proteomes" id="UP001497522"/>
    </source>
</evidence>
<dbReference type="EMBL" id="OZ023711">
    <property type="protein sequence ID" value="CAK9859957.1"/>
    <property type="molecule type" value="Genomic_DNA"/>
</dbReference>
<accession>A0ABP1ABP5</accession>
<organism evidence="1 2">
    <name type="scientific">Sphagnum jensenii</name>
    <dbReference type="NCBI Taxonomy" id="128206"/>
    <lineage>
        <taxon>Eukaryota</taxon>
        <taxon>Viridiplantae</taxon>
        <taxon>Streptophyta</taxon>
        <taxon>Embryophyta</taxon>
        <taxon>Bryophyta</taxon>
        <taxon>Sphagnophytina</taxon>
        <taxon>Sphagnopsida</taxon>
        <taxon>Sphagnales</taxon>
        <taxon>Sphagnaceae</taxon>
        <taxon>Sphagnum</taxon>
    </lineage>
</organism>
<evidence type="ECO:0000313" key="1">
    <source>
        <dbReference type="EMBL" id="CAK9859957.1"/>
    </source>
</evidence>
<keyword evidence="2" id="KW-1185">Reference proteome</keyword>